<name>A0ABQ7G772_DUNSA</name>
<proteinExistence type="predicted"/>
<evidence type="ECO:0000313" key="3">
    <source>
        <dbReference type="Proteomes" id="UP000815325"/>
    </source>
</evidence>
<dbReference type="EMBL" id="MU070044">
    <property type="protein sequence ID" value="KAF5830419.1"/>
    <property type="molecule type" value="Genomic_DNA"/>
</dbReference>
<evidence type="ECO:0000313" key="2">
    <source>
        <dbReference type="EMBL" id="KAF5830419.1"/>
    </source>
</evidence>
<accession>A0ABQ7G772</accession>
<protein>
    <recommendedName>
        <fullName evidence="4">Encoded protein</fullName>
    </recommendedName>
</protein>
<keyword evidence="3" id="KW-1185">Reference proteome</keyword>
<evidence type="ECO:0000256" key="1">
    <source>
        <dbReference type="SAM" id="MobiDB-lite"/>
    </source>
</evidence>
<sequence>MSSSLNQQQPSIHAFSGTAPELLDAMLLSIANPAKPRANPALCGRELTPYFGSAEPAVQSPPTRGPRSSAKQQQPFSSPAAGSCSSYDTISTNNSAATNNKQAAKRKHASPTSGTPTSSSPPNSSPLKSANHNRGRGGSPSASPSSGPRSNSAAAGTPSSAPQQRVAKIPNTMPSIPPTRTTPLQPRSTSKASTPSSLHNAAAKYYCPGMFSSPKPETLPIPTGLLCRALVAA</sequence>
<dbReference type="Proteomes" id="UP000815325">
    <property type="component" value="Unassembled WGS sequence"/>
</dbReference>
<reference evidence="2" key="1">
    <citation type="submission" date="2017-08" db="EMBL/GenBank/DDBJ databases">
        <authorList>
            <person name="Polle J.E."/>
            <person name="Barry K."/>
            <person name="Cushman J."/>
            <person name="Schmutz J."/>
            <person name="Tran D."/>
            <person name="Hathwaick L.T."/>
            <person name="Yim W.C."/>
            <person name="Jenkins J."/>
            <person name="Mckie-Krisberg Z.M."/>
            <person name="Prochnik S."/>
            <person name="Lindquist E."/>
            <person name="Dockter R.B."/>
            <person name="Adam C."/>
            <person name="Molina H."/>
            <person name="Bunkerborg J."/>
            <person name="Jin E."/>
            <person name="Buchheim M."/>
            <person name="Magnuson J."/>
        </authorList>
    </citation>
    <scope>NUCLEOTIDE SEQUENCE</scope>
    <source>
        <strain evidence="2">CCAP 19/18</strain>
    </source>
</reference>
<feature type="compositionally biased region" description="Low complexity" evidence="1">
    <location>
        <begin position="139"/>
        <end position="156"/>
    </location>
</feature>
<feature type="compositionally biased region" description="Low complexity" evidence="1">
    <location>
        <begin position="110"/>
        <end position="126"/>
    </location>
</feature>
<gene>
    <name evidence="2" type="ORF">DUNSADRAFT_14578</name>
</gene>
<evidence type="ECO:0008006" key="4">
    <source>
        <dbReference type="Google" id="ProtNLM"/>
    </source>
</evidence>
<feature type="compositionally biased region" description="Low complexity" evidence="1">
    <location>
        <begin position="91"/>
        <end position="102"/>
    </location>
</feature>
<comment type="caution">
    <text evidence="2">The sequence shown here is derived from an EMBL/GenBank/DDBJ whole genome shotgun (WGS) entry which is preliminary data.</text>
</comment>
<organism evidence="2 3">
    <name type="scientific">Dunaliella salina</name>
    <name type="common">Green alga</name>
    <name type="synonym">Protococcus salinus</name>
    <dbReference type="NCBI Taxonomy" id="3046"/>
    <lineage>
        <taxon>Eukaryota</taxon>
        <taxon>Viridiplantae</taxon>
        <taxon>Chlorophyta</taxon>
        <taxon>core chlorophytes</taxon>
        <taxon>Chlorophyceae</taxon>
        <taxon>CS clade</taxon>
        <taxon>Chlamydomonadales</taxon>
        <taxon>Dunaliellaceae</taxon>
        <taxon>Dunaliella</taxon>
    </lineage>
</organism>
<feature type="compositionally biased region" description="Polar residues" evidence="1">
    <location>
        <begin position="172"/>
        <end position="197"/>
    </location>
</feature>
<feature type="region of interest" description="Disordered" evidence="1">
    <location>
        <begin position="52"/>
        <end position="197"/>
    </location>
</feature>